<dbReference type="GeneID" id="9597619"/>
<comment type="similarity">
    <text evidence="16">Belongs to the dus family.</text>
</comment>
<comment type="function">
    <text evidence="16">Catalyzes the synthesis of dihydrouridine, a modified base found in the D-loop of most tRNAs.</text>
</comment>
<dbReference type="InterPro" id="IPR001269">
    <property type="entry name" value="DUS_fam"/>
</dbReference>
<evidence type="ECO:0000256" key="7">
    <source>
        <dbReference type="ARBA" id="ARBA00023002"/>
    </source>
</evidence>
<dbReference type="InterPro" id="IPR018517">
    <property type="entry name" value="tRNA_hU_synthase_CS"/>
</dbReference>
<gene>
    <name evidence="20" type="ORF">SCHCODRAFT_60830</name>
</gene>
<dbReference type="CDD" id="cd02801">
    <property type="entry name" value="DUS_like_FMN"/>
    <property type="match status" value="1"/>
</dbReference>
<dbReference type="GO" id="GO:0050660">
    <property type="term" value="F:flavin adenine dinucleotide binding"/>
    <property type="evidence" value="ECO:0007669"/>
    <property type="project" value="InterPro"/>
</dbReference>
<dbReference type="eggNOG" id="KOG2335">
    <property type="taxonomic scope" value="Eukaryota"/>
</dbReference>
<evidence type="ECO:0000256" key="1">
    <source>
        <dbReference type="ARBA" id="ARBA00001917"/>
    </source>
</evidence>
<evidence type="ECO:0000256" key="12">
    <source>
        <dbReference type="ARBA" id="ARBA00048342"/>
    </source>
</evidence>
<keyword evidence="6" id="KW-0521">NADP</keyword>
<evidence type="ECO:0000256" key="17">
    <source>
        <dbReference type="PIRSR" id="PIRSR006621-1"/>
    </source>
</evidence>
<feature type="domain" description="DUS-like FMN-binding" evidence="19">
    <location>
        <begin position="10"/>
        <end position="252"/>
    </location>
</feature>
<keyword evidence="5 16" id="KW-0819">tRNA processing</keyword>
<evidence type="ECO:0000256" key="3">
    <source>
        <dbReference type="ARBA" id="ARBA00022643"/>
    </source>
</evidence>
<dbReference type="HOGENOM" id="CLU_013299_5_0_1"/>
<keyword evidence="2 16" id="KW-0285">Flavoprotein</keyword>
<dbReference type="OMA" id="NPCLFAN"/>
<organism evidence="21">
    <name type="scientific">Schizophyllum commune (strain H4-8 / FGSC 9210)</name>
    <name type="common">Split gill fungus</name>
    <dbReference type="NCBI Taxonomy" id="578458"/>
    <lineage>
        <taxon>Eukaryota</taxon>
        <taxon>Fungi</taxon>
        <taxon>Dikarya</taxon>
        <taxon>Basidiomycota</taxon>
        <taxon>Agaricomycotina</taxon>
        <taxon>Agaricomycetes</taxon>
        <taxon>Agaricomycetidae</taxon>
        <taxon>Agaricales</taxon>
        <taxon>Schizophyllaceae</taxon>
        <taxon>Schizophyllum</taxon>
    </lineage>
</organism>
<dbReference type="GO" id="GO:0102262">
    <property type="term" value="F:tRNA-dihydrouridine16 synthase activity"/>
    <property type="evidence" value="ECO:0007669"/>
    <property type="project" value="RHEA"/>
</dbReference>
<dbReference type="GO" id="GO:0102263">
    <property type="term" value="F:tRNA-dihydrouridine17 synthase activity"/>
    <property type="evidence" value="ECO:0007669"/>
    <property type="project" value="RHEA"/>
</dbReference>
<dbReference type="AlphaFoldDB" id="D8QHP9"/>
<dbReference type="Proteomes" id="UP000007431">
    <property type="component" value="Unassembled WGS sequence"/>
</dbReference>
<keyword evidence="21" id="KW-1185">Reference proteome</keyword>
<dbReference type="InterPro" id="IPR013785">
    <property type="entry name" value="Aldolase_TIM"/>
</dbReference>
<comment type="catalytic activity">
    <reaction evidence="14">
        <text>a 5,6-dihydrouridine in mRNA + NADP(+) = a uridine in mRNA + NADPH + H(+)</text>
        <dbReference type="Rhea" id="RHEA:69855"/>
        <dbReference type="Rhea" id="RHEA-COMP:14658"/>
        <dbReference type="Rhea" id="RHEA-COMP:17789"/>
        <dbReference type="ChEBI" id="CHEBI:15378"/>
        <dbReference type="ChEBI" id="CHEBI:57783"/>
        <dbReference type="ChEBI" id="CHEBI:58349"/>
        <dbReference type="ChEBI" id="CHEBI:65315"/>
        <dbReference type="ChEBI" id="CHEBI:74443"/>
    </reaction>
    <physiologicalReaction direction="right-to-left" evidence="14">
        <dbReference type="Rhea" id="RHEA:69857"/>
    </physiologicalReaction>
</comment>
<comment type="catalytic activity">
    <reaction evidence="13">
        <text>5,6-dihydrouridine(16) in tRNA + NAD(+) = uridine(16) in tRNA + NADH + H(+)</text>
        <dbReference type="Rhea" id="RHEA:53380"/>
        <dbReference type="Rhea" id="RHEA-COMP:13543"/>
        <dbReference type="Rhea" id="RHEA-COMP:13544"/>
        <dbReference type="ChEBI" id="CHEBI:15378"/>
        <dbReference type="ChEBI" id="CHEBI:57540"/>
        <dbReference type="ChEBI" id="CHEBI:57945"/>
        <dbReference type="ChEBI" id="CHEBI:65315"/>
        <dbReference type="ChEBI" id="CHEBI:74443"/>
        <dbReference type="EC" id="1.3.1.88"/>
    </reaction>
    <physiologicalReaction direction="right-to-left" evidence="13">
        <dbReference type="Rhea" id="RHEA:53382"/>
    </physiologicalReaction>
</comment>
<proteinExistence type="inferred from homology"/>
<name>D8QHP9_SCHCM</name>
<keyword evidence="3 16" id="KW-0288">FMN</keyword>
<evidence type="ECO:0000256" key="9">
    <source>
        <dbReference type="ARBA" id="ARBA00038313"/>
    </source>
</evidence>
<comment type="catalytic activity">
    <reaction evidence="12">
        <text>a 5,6-dihydrouridine in mRNA + NAD(+) = a uridine in mRNA + NADH + H(+)</text>
        <dbReference type="Rhea" id="RHEA:69851"/>
        <dbReference type="Rhea" id="RHEA-COMP:14658"/>
        <dbReference type="Rhea" id="RHEA-COMP:17789"/>
        <dbReference type="ChEBI" id="CHEBI:15378"/>
        <dbReference type="ChEBI" id="CHEBI:57540"/>
        <dbReference type="ChEBI" id="CHEBI:57945"/>
        <dbReference type="ChEBI" id="CHEBI:65315"/>
        <dbReference type="ChEBI" id="CHEBI:74443"/>
    </reaction>
    <physiologicalReaction direction="right-to-left" evidence="12">
        <dbReference type="Rhea" id="RHEA:69853"/>
    </physiologicalReaction>
</comment>
<feature type="active site" description="Proton donor" evidence="17">
    <location>
        <position position="101"/>
    </location>
</feature>
<dbReference type="PROSITE" id="PS01136">
    <property type="entry name" value="UPF0034"/>
    <property type="match status" value="1"/>
</dbReference>
<comment type="catalytic activity">
    <reaction evidence="10">
        <text>5,6-dihydrouridine(17) in tRNA + NAD(+) = uridine(17) in tRNA + NADH + H(+)</text>
        <dbReference type="Rhea" id="RHEA:53372"/>
        <dbReference type="Rhea" id="RHEA-COMP:13541"/>
        <dbReference type="Rhea" id="RHEA-COMP:13542"/>
        <dbReference type="ChEBI" id="CHEBI:15378"/>
        <dbReference type="ChEBI" id="CHEBI:57540"/>
        <dbReference type="ChEBI" id="CHEBI:57945"/>
        <dbReference type="ChEBI" id="CHEBI:65315"/>
        <dbReference type="ChEBI" id="CHEBI:74443"/>
        <dbReference type="EC" id="1.3.1.88"/>
    </reaction>
    <physiologicalReaction direction="right-to-left" evidence="10">
        <dbReference type="Rhea" id="RHEA:53374"/>
    </physiologicalReaction>
</comment>
<dbReference type="STRING" id="578458.D8QHP9"/>
<reference evidence="20 21" key="1">
    <citation type="journal article" date="2010" name="Nat. Biotechnol.">
        <title>Genome sequence of the model mushroom Schizophyllum commune.</title>
        <authorList>
            <person name="Ohm R.A."/>
            <person name="de Jong J.F."/>
            <person name="Lugones L.G."/>
            <person name="Aerts A."/>
            <person name="Kothe E."/>
            <person name="Stajich J.E."/>
            <person name="de Vries R.P."/>
            <person name="Record E."/>
            <person name="Levasseur A."/>
            <person name="Baker S.E."/>
            <person name="Bartholomew K.A."/>
            <person name="Coutinho P.M."/>
            <person name="Erdmann S."/>
            <person name="Fowler T.J."/>
            <person name="Gathman A.C."/>
            <person name="Lombard V."/>
            <person name="Henrissat B."/>
            <person name="Knabe N."/>
            <person name="Kuees U."/>
            <person name="Lilly W.W."/>
            <person name="Lindquist E."/>
            <person name="Lucas S."/>
            <person name="Magnuson J.K."/>
            <person name="Piumi F."/>
            <person name="Raudaskoski M."/>
            <person name="Salamov A."/>
            <person name="Schmutz J."/>
            <person name="Schwarze F.W.M.R."/>
            <person name="vanKuyk P.A."/>
            <person name="Horton J.S."/>
            <person name="Grigoriev I.V."/>
            <person name="Woesten H.A.B."/>
        </authorList>
    </citation>
    <scope>NUCLEOTIDE SEQUENCE [LARGE SCALE GENOMIC DNA]</scope>
    <source>
        <strain evidence="21">H4-8 / FGSC 9210</strain>
    </source>
</reference>
<dbReference type="InParanoid" id="D8QHP9"/>
<evidence type="ECO:0000313" key="20">
    <source>
        <dbReference type="EMBL" id="EFI92971.1"/>
    </source>
</evidence>
<dbReference type="EC" id="1.3.1.-" evidence="16"/>
<comment type="similarity">
    <text evidence="9">Belongs to the Dus family. Dus1 subfamily.</text>
</comment>
<evidence type="ECO:0000256" key="8">
    <source>
        <dbReference type="ARBA" id="ARBA00023027"/>
    </source>
</evidence>
<evidence type="ECO:0000256" key="14">
    <source>
        <dbReference type="ARBA" id="ARBA00049447"/>
    </source>
</evidence>
<evidence type="ECO:0000256" key="2">
    <source>
        <dbReference type="ARBA" id="ARBA00022630"/>
    </source>
</evidence>
<feature type="binding site" evidence="18">
    <location>
        <begin position="12"/>
        <end position="14"/>
    </location>
    <ligand>
        <name>FMN</name>
        <dbReference type="ChEBI" id="CHEBI:58210"/>
    </ligand>
</feature>
<evidence type="ECO:0000256" key="10">
    <source>
        <dbReference type="ARBA" id="ARBA00047287"/>
    </source>
</evidence>
<comment type="catalytic activity">
    <reaction evidence="11">
        <text>5,6-dihydrouridine(16) in tRNA + NADP(+) = uridine(16) in tRNA + NADPH + H(+)</text>
        <dbReference type="Rhea" id="RHEA:53376"/>
        <dbReference type="Rhea" id="RHEA-COMP:13543"/>
        <dbReference type="Rhea" id="RHEA-COMP:13544"/>
        <dbReference type="ChEBI" id="CHEBI:15378"/>
        <dbReference type="ChEBI" id="CHEBI:57783"/>
        <dbReference type="ChEBI" id="CHEBI:58349"/>
        <dbReference type="ChEBI" id="CHEBI:65315"/>
        <dbReference type="ChEBI" id="CHEBI:74443"/>
        <dbReference type="EC" id="1.3.1.88"/>
    </reaction>
    <physiologicalReaction direction="right-to-left" evidence="11">
        <dbReference type="Rhea" id="RHEA:53378"/>
    </physiologicalReaction>
</comment>
<keyword evidence="7 16" id="KW-0560">Oxidoreductase</keyword>
<dbReference type="PANTHER" id="PTHR11082">
    <property type="entry name" value="TRNA-DIHYDROURIDINE SYNTHASE"/>
    <property type="match status" value="1"/>
</dbReference>
<dbReference type="PIRSF" id="PIRSF006621">
    <property type="entry name" value="Dus"/>
    <property type="match status" value="1"/>
</dbReference>
<evidence type="ECO:0000256" key="6">
    <source>
        <dbReference type="ARBA" id="ARBA00022857"/>
    </source>
</evidence>
<accession>D8QHP9</accession>
<evidence type="ECO:0000256" key="11">
    <source>
        <dbReference type="ARBA" id="ARBA00047652"/>
    </source>
</evidence>
<evidence type="ECO:0000256" key="18">
    <source>
        <dbReference type="PIRSR" id="PIRSR006621-2"/>
    </source>
</evidence>
<evidence type="ECO:0000256" key="15">
    <source>
        <dbReference type="ARBA" id="ARBA00049467"/>
    </source>
</evidence>
<dbReference type="GO" id="GO:0106414">
    <property type="term" value="F:mRNA dihydrouridine synthase activity"/>
    <property type="evidence" value="ECO:0007669"/>
    <property type="project" value="RHEA"/>
</dbReference>
<evidence type="ECO:0000313" key="21">
    <source>
        <dbReference type="Proteomes" id="UP000007431"/>
    </source>
</evidence>
<evidence type="ECO:0000259" key="19">
    <source>
        <dbReference type="Pfam" id="PF01207"/>
    </source>
</evidence>
<dbReference type="GO" id="GO:0006397">
    <property type="term" value="P:mRNA processing"/>
    <property type="evidence" value="ECO:0007669"/>
    <property type="project" value="UniProtKB-KW"/>
</dbReference>
<feature type="binding site" evidence="18">
    <location>
        <position position="170"/>
    </location>
    <ligand>
        <name>FMN</name>
        <dbReference type="ChEBI" id="CHEBI:58210"/>
    </ligand>
</feature>
<evidence type="ECO:0000256" key="4">
    <source>
        <dbReference type="ARBA" id="ARBA00022664"/>
    </source>
</evidence>
<dbReference type="VEuPathDB" id="FungiDB:SCHCODRAFT_02517179"/>
<dbReference type="Pfam" id="PF01207">
    <property type="entry name" value="Dus"/>
    <property type="match status" value="1"/>
</dbReference>
<dbReference type="Gene3D" id="3.20.20.70">
    <property type="entry name" value="Aldolase class I"/>
    <property type="match status" value="1"/>
</dbReference>
<dbReference type="RefSeq" id="XP_003027874.1">
    <property type="nucleotide sequence ID" value="XM_003027828.1"/>
</dbReference>
<feature type="binding site" evidence="18">
    <location>
        <position position="142"/>
    </location>
    <ligand>
        <name>FMN</name>
        <dbReference type="ChEBI" id="CHEBI:58210"/>
    </ligand>
</feature>
<comment type="catalytic activity">
    <reaction evidence="15">
        <text>5,6-dihydrouridine(17) in tRNA + NADP(+) = uridine(17) in tRNA + NADPH + H(+)</text>
        <dbReference type="Rhea" id="RHEA:53368"/>
        <dbReference type="Rhea" id="RHEA-COMP:13541"/>
        <dbReference type="Rhea" id="RHEA-COMP:13542"/>
        <dbReference type="ChEBI" id="CHEBI:15378"/>
        <dbReference type="ChEBI" id="CHEBI:57783"/>
        <dbReference type="ChEBI" id="CHEBI:58349"/>
        <dbReference type="ChEBI" id="CHEBI:65315"/>
        <dbReference type="ChEBI" id="CHEBI:74443"/>
        <dbReference type="EC" id="1.3.1.88"/>
    </reaction>
    <physiologicalReaction direction="right-to-left" evidence="15">
        <dbReference type="Rhea" id="RHEA:53370"/>
    </physiologicalReaction>
</comment>
<dbReference type="OrthoDB" id="272303at2759"/>
<dbReference type="PANTHER" id="PTHR11082:SF5">
    <property type="entry name" value="TRNA-DIHYDROURIDINE(16_17) SYNTHASE [NAD(P)(+)]-LIKE"/>
    <property type="match status" value="1"/>
</dbReference>
<dbReference type="SUPFAM" id="SSF51395">
    <property type="entry name" value="FMN-linked oxidoreductases"/>
    <property type="match status" value="1"/>
</dbReference>
<dbReference type="EMBL" id="GL377312">
    <property type="protein sequence ID" value="EFI92971.1"/>
    <property type="molecule type" value="Genomic_DNA"/>
</dbReference>
<dbReference type="KEGG" id="scm:SCHCO_02517179"/>
<evidence type="ECO:0000256" key="5">
    <source>
        <dbReference type="ARBA" id="ARBA00022694"/>
    </source>
</evidence>
<evidence type="ECO:0000256" key="13">
    <source>
        <dbReference type="ARBA" id="ARBA00048934"/>
    </source>
</evidence>
<protein>
    <recommendedName>
        <fullName evidence="16">tRNA-dihydrouridine synthase</fullName>
        <ecNumber evidence="16">1.3.1.-</ecNumber>
    </recommendedName>
</protein>
<keyword evidence="4" id="KW-0507">mRNA processing</keyword>
<comment type="cofactor">
    <cofactor evidence="1 16 18">
        <name>FMN</name>
        <dbReference type="ChEBI" id="CHEBI:58210"/>
    </cofactor>
</comment>
<feature type="binding site" evidence="18">
    <location>
        <position position="72"/>
    </location>
    <ligand>
        <name>FMN</name>
        <dbReference type="ChEBI" id="CHEBI:58210"/>
    </ligand>
</feature>
<dbReference type="InterPro" id="IPR035587">
    <property type="entry name" value="DUS-like_FMN-bd"/>
</dbReference>
<keyword evidence="8" id="KW-0520">NAD</keyword>
<evidence type="ECO:0000256" key="16">
    <source>
        <dbReference type="PIRNR" id="PIRNR006621"/>
    </source>
</evidence>
<sequence>MEIPNLARIAAPMVNQSDLPFRMLVRKYGATATYTQMLNPDKILNDRDYLEFHQRDLELASNAPDGSPTIVQVCGNDTELVVQAAKRVQTLCQGIDLNLGCPQDAAREGHYGAYLLGQKDWPLVNDIVSSLSYSLTIPVSAKLRLCQPSIKTLAFATALEASGASWVTLHPRTVSARRRRQGAADLEVVRALKSALTVPVVSNGNVRHWDDVPKNLALTGADGVMVGETLLGNPWSVLQIRAFSKRALTHASKASSRRSCLTRSPYPASIWISVDHIRVQQL</sequence>
<keyword evidence="18" id="KW-0547">Nucleotide-binding</keyword>